<dbReference type="CDD" id="cd01065">
    <property type="entry name" value="NAD_bind_Shikimate_DH"/>
    <property type="match status" value="1"/>
</dbReference>
<keyword evidence="6" id="KW-1185">Reference proteome</keyword>
<dbReference type="Pfam" id="PF08501">
    <property type="entry name" value="Shikimate_dh_N"/>
    <property type="match status" value="1"/>
</dbReference>
<proteinExistence type="predicted"/>
<keyword evidence="3" id="KW-0057">Aromatic amino acid biosynthesis</keyword>
<comment type="pathway">
    <text evidence="1">Metabolic intermediate biosynthesis; chorismate biosynthesis; chorismate from D-erythrose 4-phosphate and phosphoenolpyruvate: step 4/7.</text>
</comment>
<comment type="caution">
    <text evidence="5">The sequence shown here is derived from an EMBL/GenBank/DDBJ whole genome shotgun (WGS) entry which is preliminary data.</text>
</comment>
<dbReference type="RefSeq" id="WP_131850567.1">
    <property type="nucleotide sequence ID" value="NZ_SKFH01000002.1"/>
</dbReference>
<evidence type="ECO:0000256" key="1">
    <source>
        <dbReference type="ARBA" id="ARBA00004871"/>
    </source>
</evidence>
<dbReference type="Gene3D" id="3.40.50.10860">
    <property type="entry name" value="Leucine Dehydrogenase, chain A, domain 1"/>
    <property type="match status" value="1"/>
</dbReference>
<dbReference type="GO" id="GO:0050661">
    <property type="term" value="F:NADP binding"/>
    <property type="evidence" value="ECO:0007669"/>
    <property type="project" value="TreeGrafter"/>
</dbReference>
<evidence type="ECO:0000259" key="4">
    <source>
        <dbReference type="Pfam" id="PF08501"/>
    </source>
</evidence>
<reference evidence="5 6" key="1">
    <citation type="submission" date="2019-03" db="EMBL/GenBank/DDBJ databases">
        <authorList>
            <person name="Kim M.K.M."/>
        </authorList>
    </citation>
    <scope>NUCLEOTIDE SEQUENCE [LARGE SCALE GENOMIC DNA]</scope>
    <source>
        <strain evidence="5 6">17J68-15</strain>
    </source>
</reference>
<dbReference type="AlphaFoldDB" id="A0A4R4E6J5"/>
<dbReference type="PANTHER" id="PTHR21089">
    <property type="entry name" value="SHIKIMATE DEHYDROGENASE"/>
    <property type="match status" value="1"/>
</dbReference>
<organism evidence="5 6">
    <name type="scientific">Flaviaesturariibacter aridisoli</name>
    <dbReference type="NCBI Taxonomy" id="2545761"/>
    <lineage>
        <taxon>Bacteria</taxon>
        <taxon>Pseudomonadati</taxon>
        <taxon>Bacteroidota</taxon>
        <taxon>Chitinophagia</taxon>
        <taxon>Chitinophagales</taxon>
        <taxon>Chitinophagaceae</taxon>
        <taxon>Flaviaestuariibacter</taxon>
    </lineage>
</organism>
<dbReference type="Proteomes" id="UP000295164">
    <property type="component" value="Unassembled WGS sequence"/>
</dbReference>
<dbReference type="SUPFAM" id="SSF51735">
    <property type="entry name" value="NAD(P)-binding Rossmann-fold domains"/>
    <property type="match status" value="1"/>
</dbReference>
<name>A0A4R4E6J5_9BACT</name>
<dbReference type="GO" id="GO:0009073">
    <property type="term" value="P:aromatic amino acid family biosynthetic process"/>
    <property type="evidence" value="ECO:0007669"/>
    <property type="project" value="UniProtKB-KW"/>
</dbReference>
<dbReference type="GO" id="GO:0005829">
    <property type="term" value="C:cytosol"/>
    <property type="evidence" value="ECO:0007669"/>
    <property type="project" value="TreeGrafter"/>
</dbReference>
<dbReference type="GO" id="GO:0019632">
    <property type="term" value="P:shikimate metabolic process"/>
    <property type="evidence" value="ECO:0007669"/>
    <property type="project" value="TreeGrafter"/>
</dbReference>
<evidence type="ECO:0000313" key="5">
    <source>
        <dbReference type="EMBL" id="TCZ74523.1"/>
    </source>
</evidence>
<dbReference type="SUPFAM" id="SSF53223">
    <property type="entry name" value="Aminoacid dehydrogenase-like, N-terminal domain"/>
    <property type="match status" value="1"/>
</dbReference>
<protein>
    <submittedName>
        <fullName evidence="5">Shikimate dehydrogenase</fullName>
    </submittedName>
</protein>
<dbReference type="InterPro" id="IPR022893">
    <property type="entry name" value="Shikimate_DH_fam"/>
</dbReference>
<dbReference type="InterPro" id="IPR013708">
    <property type="entry name" value="Shikimate_DH-bd_N"/>
</dbReference>
<dbReference type="GO" id="GO:0004764">
    <property type="term" value="F:shikimate 3-dehydrogenase (NADP+) activity"/>
    <property type="evidence" value="ECO:0007669"/>
    <property type="project" value="InterPro"/>
</dbReference>
<evidence type="ECO:0000313" key="6">
    <source>
        <dbReference type="Proteomes" id="UP000295164"/>
    </source>
</evidence>
<sequence length="243" mass="27310">MRRFGLIGRTLKHSFSKGYFTDKFLREERTDCVYELFELDAIGAFPLLLERHPDLAGLNVTIPYKKEILPFLDLLHPDVQAIGAANTIRFRNGKLEGFNTDWTGFRDALLPMLNGRLPKALVLGTGGAAAAVRYALSQMGIECRSVSRSGTSEIFSYDDLNADRLGEFHLIVNTTPLGTWPDVESLPPIPYEALTAQHLLFDLVYNPEVTAFLRKGQERGAQIRNGYDMLVFQAEASWKIWNG</sequence>
<feature type="domain" description="Shikimate dehydrogenase substrate binding N-terminal" evidence="4">
    <location>
        <begin position="6"/>
        <end position="88"/>
    </location>
</feature>
<dbReference type="InterPro" id="IPR036291">
    <property type="entry name" value="NAD(P)-bd_dom_sf"/>
</dbReference>
<evidence type="ECO:0000256" key="3">
    <source>
        <dbReference type="ARBA" id="ARBA00023141"/>
    </source>
</evidence>
<dbReference type="InterPro" id="IPR046346">
    <property type="entry name" value="Aminoacid_DH-like_N_sf"/>
</dbReference>
<keyword evidence="3" id="KW-0028">Amino-acid biosynthesis</keyword>
<gene>
    <name evidence="5" type="ORF">E0486_02540</name>
</gene>
<dbReference type="OrthoDB" id="9792692at2"/>
<keyword evidence="2" id="KW-0560">Oxidoreductase</keyword>
<accession>A0A4R4E6J5</accession>
<dbReference type="PANTHER" id="PTHR21089:SF1">
    <property type="entry name" value="BIFUNCTIONAL 3-DEHYDROQUINATE DEHYDRATASE_SHIKIMATE DEHYDROGENASE, CHLOROPLASTIC"/>
    <property type="match status" value="1"/>
</dbReference>
<dbReference type="Gene3D" id="3.40.50.720">
    <property type="entry name" value="NAD(P)-binding Rossmann-like Domain"/>
    <property type="match status" value="1"/>
</dbReference>
<dbReference type="EMBL" id="SKFH01000002">
    <property type="protein sequence ID" value="TCZ74523.1"/>
    <property type="molecule type" value="Genomic_DNA"/>
</dbReference>
<evidence type="ECO:0000256" key="2">
    <source>
        <dbReference type="ARBA" id="ARBA00023002"/>
    </source>
</evidence>
<dbReference type="GO" id="GO:0009423">
    <property type="term" value="P:chorismate biosynthetic process"/>
    <property type="evidence" value="ECO:0007669"/>
    <property type="project" value="TreeGrafter"/>
</dbReference>